<dbReference type="SUPFAM" id="SSF51569">
    <property type="entry name" value="Aldolase"/>
    <property type="match status" value="1"/>
</dbReference>
<comment type="caution">
    <text evidence="12">Was originally thought to be a dihydrodipicolinate synthase (DHDPS), catalyzing the condensation of (S)-aspartate-beta-semialdehyde [(S)-ASA] and pyruvate to dihydrodipicolinate (DHDP). However, it was shown in E.coli that the product of the enzymatic reaction is not dihydrodipicolinate but in fact (4S)-4-hydroxy-2,3,4,5-tetrahydro-(2S)-dipicolinic acid (HTPA), and that the consecutive dehydration reaction leading to DHDP is not spontaneous but catalyzed by DapB.</text>
</comment>
<comment type="function">
    <text evidence="1 12">Catalyzes the condensation of (S)-aspartate-beta-semialdehyde [(S)-ASA] and pyruvate to 4-hydroxy-tetrahydrodipicolinate (HTPA).</text>
</comment>
<dbReference type="GO" id="GO:0005829">
    <property type="term" value="C:cytosol"/>
    <property type="evidence" value="ECO:0007669"/>
    <property type="project" value="TreeGrafter"/>
</dbReference>
<evidence type="ECO:0000256" key="14">
    <source>
        <dbReference type="PIRSR" id="PIRSR001365-1"/>
    </source>
</evidence>
<comment type="catalytic activity">
    <reaction evidence="11 12">
        <text>L-aspartate 4-semialdehyde + pyruvate = (2S,4S)-4-hydroxy-2,3,4,5-tetrahydrodipicolinate + H2O + H(+)</text>
        <dbReference type="Rhea" id="RHEA:34171"/>
        <dbReference type="ChEBI" id="CHEBI:15361"/>
        <dbReference type="ChEBI" id="CHEBI:15377"/>
        <dbReference type="ChEBI" id="CHEBI:15378"/>
        <dbReference type="ChEBI" id="CHEBI:67139"/>
        <dbReference type="ChEBI" id="CHEBI:537519"/>
        <dbReference type="EC" id="4.3.3.7"/>
    </reaction>
</comment>
<comment type="similarity">
    <text evidence="3 12 13">Belongs to the DapA family.</text>
</comment>
<evidence type="ECO:0000256" key="9">
    <source>
        <dbReference type="ARBA" id="ARBA00023239"/>
    </source>
</evidence>
<dbReference type="InterPro" id="IPR005263">
    <property type="entry name" value="DapA"/>
</dbReference>
<feature type="site" description="Part of a proton relay during catalysis" evidence="12">
    <location>
        <position position="115"/>
    </location>
</feature>
<dbReference type="PIRSF" id="PIRSF001365">
    <property type="entry name" value="DHDPS"/>
    <property type="match status" value="1"/>
</dbReference>
<feature type="site" description="Part of a proton relay during catalysis" evidence="12">
    <location>
        <position position="52"/>
    </location>
</feature>
<evidence type="ECO:0000313" key="17">
    <source>
        <dbReference type="Proteomes" id="UP000240608"/>
    </source>
</evidence>
<dbReference type="CDD" id="cd00950">
    <property type="entry name" value="DHDPS"/>
    <property type="match status" value="1"/>
</dbReference>
<feature type="active site" description="Proton donor/acceptor" evidence="12 14">
    <location>
        <position position="141"/>
    </location>
</feature>
<dbReference type="Proteomes" id="UP000240608">
    <property type="component" value="Unassembled WGS sequence"/>
</dbReference>
<evidence type="ECO:0000256" key="13">
    <source>
        <dbReference type="PIRNR" id="PIRNR001365"/>
    </source>
</evidence>
<dbReference type="GO" id="GO:0008840">
    <property type="term" value="F:4-hydroxy-tetrahydrodipicolinate synthase activity"/>
    <property type="evidence" value="ECO:0007669"/>
    <property type="project" value="UniProtKB-UniRule"/>
</dbReference>
<name>A0A2T4DS70_9BACT</name>
<keyword evidence="5 12" id="KW-0963">Cytoplasm</keyword>
<dbReference type="NCBIfam" id="TIGR00674">
    <property type="entry name" value="dapA"/>
    <property type="match status" value="1"/>
</dbReference>
<evidence type="ECO:0000256" key="12">
    <source>
        <dbReference type="HAMAP-Rule" id="MF_00418"/>
    </source>
</evidence>
<comment type="pathway">
    <text evidence="2 12">Amino-acid biosynthesis; L-lysine biosynthesis via DAP pathway; (S)-tetrahydrodipicolinate from L-aspartate: step 3/4.</text>
</comment>
<feature type="binding site" evidence="12 15">
    <location>
        <position position="211"/>
    </location>
    <ligand>
        <name>pyruvate</name>
        <dbReference type="ChEBI" id="CHEBI:15361"/>
    </ligand>
</feature>
<feature type="active site" description="Schiff-base intermediate with substrate" evidence="12 14">
    <location>
        <position position="169"/>
    </location>
</feature>
<dbReference type="PANTHER" id="PTHR12128">
    <property type="entry name" value="DIHYDRODIPICOLINATE SYNTHASE"/>
    <property type="match status" value="1"/>
</dbReference>
<dbReference type="AlphaFoldDB" id="A0A2T4DS70"/>
<gene>
    <name evidence="12" type="primary">dapA</name>
    <name evidence="16" type="ORF">C9994_06775</name>
</gene>
<dbReference type="HAMAP" id="MF_00418">
    <property type="entry name" value="DapA"/>
    <property type="match status" value="1"/>
</dbReference>
<evidence type="ECO:0000256" key="2">
    <source>
        <dbReference type="ARBA" id="ARBA00005120"/>
    </source>
</evidence>
<sequence length="299" mass="32547">MSEKFQGMTNKFTGVGPALITPFKEDLSIDFEGLENLLKHVAHADYWVVQGTTGESATTTREEKQSILDFVKKHNPNKLPLVYGIGGNNTQGVIDELNTMNLDGVDAILSASPYYNKPSQEGIYRHYSAIADASPVPLILYNVPGRTASNISAGTTLRLAQHANIIGVKEASGNMEQCMKIASEKPESFLLISGDDMLTTPLISLGAVGVISVMANAFPSVFSKMTHSALKGDYAQANENLFKLLDINPLMYEESNPVGVKEVLHQFKICKHFVRLPLVPATVELQQKIKTALSAHSLT</sequence>
<dbReference type="InterPro" id="IPR002220">
    <property type="entry name" value="DapA-like"/>
</dbReference>
<organism evidence="16 17">
    <name type="scientific">Marivirga lumbricoides</name>
    <dbReference type="NCBI Taxonomy" id="1046115"/>
    <lineage>
        <taxon>Bacteria</taxon>
        <taxon>Pseudomonadati</taxon>
        <taxon>Bacteroidota</taxon>
        <taxon>Cytophagia</taxon>
        <taxon>Cytophagales</taxon>
        <taxon>Marivirgaceae</taxon>
        <taxon>Marivirga</taxon>
    </lineage>
</organism>
<dbReference type="EMBL" id="PYVU01000045">
    <property type="protein sequence ID" value="PTB96558.1"/>
    <property type="molecule type" value="Genomic_DNA"/>
</dbReference>
<dbReference type="GO" id="GO:0019877">
    <property type="term" value="P:diaminopimelate biosynthetic process"/>
    <property type="evidence" value="ECO:0007669"/>
    <property type="project" value="UniProtKB-UniRule"/>
</dbReference>
<dbReference type="InterPro" id="IPR013785">
    <property type="entry name" value="Aldolase_TIM"/>
</dbReference>
<keyword evidence="6 12" id="KW-0028">Amino-acid biosynthesis</keyword>
<dbReference type="EC" id="4.3.3.7" evidence="4 12"/>
<keyword evidence="9 12" id="KW-0456">Lyase</keyword>
<keyword evidence="10 12" id="KW-0704">Schiff base</keyword>
<evidence type="ECO:0000256" key="6">
    <source>
        <dbReference type="ARBA" id="ARBA00022605"/>
    </source>
</evidence>
<evidence type="ECO:0000256" key="15">
    <source>
        <dbReference type="PIRSR" id="PIRSR001365-2"/>
    </source>
</evidence>
<evidence type="ECO:0000256" key="5">
    <source>
        <dbReference type="ARBA" id="ARBA00022490"/>
    </source>
</evidence>
<keyword evidence="8 12" id="KW-0457">Lysine biosynthesis</keyword>
<accession>A0A2T4DS70</accession>
<comment type="subunit">
    <text evidence="12">Homotetramer; dimer of dimers.</text>
</comment>
<dbReference type="PRINTS" id="PR00146">
    <property type="entry name" value="DHPICSNTHASE"/>
</dbReference>
<evidence type="ECO:0000256" key="7">
    <source>
        <dbReference type="ARBA" id="ARBA00022915"/>
    </source>
</evidence>
<dbReference type="Pfam" id="PF00701">
    <property type="entry name" value="DHDPS"/>
    <property type="match status" value="1"/>
</dbReference>
<proteinExistence type="inferred from homology"/>
<evidence type="ECO:0000256" key="1">
    <source>
        <dbReference type="ARBA" id="ARBA00003294"/>
    </source>
</evidence>
<reference evidence="16 17" key="1">
    <citation type="submission" date="2018-03" db="EMBL/GenBank/DDBJ databases">
        <title>Cross-interface Injection: A General Nanoliter Liquid Handling Method Applied to Single Cells Genome Amplification Automated Nanoliter Liquid Handling Applied to Single Cell Multiple Displacement Amplification.</title>
        <authorList>
            <person name="Yun J."/>
            <person name="Xu P."/>
            <person name="Xu J."/>
            <person name="Dai X."/>
            <person name="Wang Y."/>
            <person name="Zheng X."/>
            <person name="Cao C."/>
            <person name="Yi Q."/>
            <person name="Zhu Y."/>
            <person name="Wang L."/>
            <person name="Dong Z."/>
            <person name="Huang Y."/>
            <person name="Huang L."/>
            <person name="Du W."/>
        </authorList>
    </citation>
    <scope>NUCLEOTIDE SEQUENCE [LARGE SCALE GENOMIC DNA]</scope>
    <source>
        <strain evidence="16 17">Z-D1-2</strain>
    </source>
</reference>
<evidence type="ECO:0000256" key="8">
    <source>
        <dbReference type="ARBA" id="ARBA00023154"/>
    </source>
</evidence>
<evidence type="ECO:0000313" key="16">
    <source>
        <dbReference type="EMBL" id="PTB96558.1"/>
    </source>
</evidence>
<dbReference type="Gene3D" id="3.20.20.70">
    <property type="entry name" value="Aldolase class I"/>
    <property type="match status" value="1"/>
</dbReference>
<dbReference type="UniPathway" id="UPA00034">
    <property type="reaction ID" value="UER00017"/>
</dbReference>
<dbReference type="PROSITE" id="PS00666">
    <property type="entry name" value="DHDPS_2"/>
    <property type="match status" value="1"/>
</dbReference>
<feature type="binding site" evidence="12 15">
    <location>
        <position position="53"/>
    </location>
    <ligand>
        <name>pyruvate</name>
        <dbReference type="ChEBI" id="CHEBI:15361"/>
    </ligand>
</feature>
<dbReference type="PANTHER" id="PTHR12128:SF66">
    <property type="entry name" value="4-HYDROXY-2-OXOGLUTARATE ALDOLASE, MITOCHONDRIAL"/>
    <property type="match status" value="1"/>
</dbReference>
<dbReference type="GO" id="GO:0009089">
    <property type="term" value="P:lysine biosynthetic process via diaminopimelate"/>
    <property type="evidence" value="ECO:0007669"/>
    <property type="project" value="UniProtKB-UniRule"/>
</dbReference>
<comment type="subcellular location">
    <subcellularLocation>
        <location evidence="12">Cytoplasm</location>
    </subcellularLocation>
</comment>
<keyword evidence="7 12" id="KW-0220">Diaminopimelate biosynthesis</keyword>
<evidence type="ECO:0000256" key="4">
    <source>
        <dbReference type="ARBA" id="ARBA00012086"/>
    </source>
</evidence>
<comment type="caution">
    <text evidence="16">The sequence shown here is derived from an EMBL/GenBank/DDBJ whole genome shotgun (WGS) entry which is preliminary data.</text>
</comment>
<evidence type="ECO:0000256" key="11">
    <source>
        <dbReference type="ARBA" id="ARBA00047836"/>
    </source>
</evidence>
<protein>
    <recommendedName>
        <fullName evidence="4 12">4-hydroxy-tetrahydrodipicolinate synthase</fullName>
        <shortName evidence="12">HTPA synthase</shortName>
        <ecNumber evidence="4 12">4.3.3.7</ecNumber>
    </recommendedName>
</protein>
<dbReference type="SMART" id="SM01130">
    <property type="entry name" value="DHDPS"/>
    <property type="match status" value="1"/>
</dbReference>
<evidence type="ECO:0000256" key="3">
    <source>
        <dbReference type="ARBA" id="ARBA00007592"/>
    </source>
</evidence>
<dbReference type="InterPro" id="IPR020625">
    <property type="entry name" value="Schiff_base-form_aldolases_AS"/>
</dbReference>
<evidence type="ECO:0000256" key="10">
    <source>
        <dbReference type="ARBA" id="ARBA00023270"/>
    </source>
</evidence>